<feature type="disulfide bond" evidence="21">
    <location>
        <begin position="393"/>
        <end position="411"/>
    </location>
</feature>
<keyword evidence="12" id="KW-0406">Ion transport</keyword>
<feature type="binding site" evidence="19">
    <location>
        <position position="152"/>
    </location>
    <ligand>
        <name>hydrogencarbonate</name>
        <dbReference type="ChEBI" id="CHEBI:17544"/>
        <label>1</label>
    </ligand>
</feature>
<feature type="binding site" evidence="20">
    <location>
        <position position="465"/>
    </location>
    <ligand>
        <name>Fe(3+)</name>
        <dbReference type="ChEBI" id="CHEBI:29034"/>
        <label>1</label>
    </ligand>
</feature>
<evidence type="ECO:0000256" key="10">
    <source>
        <dbReference type="ARBA" id="ARBA00022833"/>
    </source>
</evidence>
<accession>A0A8C5HT72</accession>
<feature type="binding site" evidence="19">
    <location>
        <position position="158"/>
    </location>
    <ligand>
        <name>hydrogencarbonate</name>
        <dbReference type="ChEBI" id="CHEBI:17544"/>
        <label>1</label>
    </ligand>
</feature>
<feature type="transmembrane region" description="Helical" evidence="22">
    <location>
        <begin position="736"/>
        <end position="759"/>
    </location>
</feature>
<protein>
    <recommendedName>
        <fullName evidence="18">Melanotransferrin</fullName>
    </recommendedName>
</protein>
<dbReference type="Gene3D" id="3.40.190.10">
    <property type="entry name" value="Periplasmic binding protein-like II"/>
    <property type="match status" value="4"/>
</dbReference>
<reference evidence="24" key="1">
    <citation type="submission" date="2020-06" db="EMBL/GenBank/DDBJ databases">
        <authorList>
            <consortium name="Wellcome Sanger Institute Data Sharing"/>
        </authorList>
    </citation>
    <scope>NUCLEOTIDE SEQUENCE [LARGE SCALE GENOMIC DNA]</scope>
</reference>
<feature type="disulfide bond" evidence="21">
    <location>
        <begin position="57"/>
        <end position="75"/>
    </location>
</feature>
<comment type="subunit">
    <text evidence="2">Monomer.</text>
</comment>
<keyword evidence="10" id="KW-0862">Zinc</keyword>
<keyword evidence="3" id="KW-0813">Transport</keyword>
<evidence type="ECO:0000256" key="20">
    <source>
        <dbReference type="PIRSR" id="PIRSR002549-3"/>
    </source>
</evidence>
<dbReference type="GO" id="GO:0005615">
    <property type="term" value="C:extracellular space"/>
    <property type="evidence" value="ECO:0007669"/>
    <property type="project" value="InterPro"/>
</dbReference>
<gene>
    <name evidence="24" type="primary">meltf</name>
</gene>
<feature type="disulfide bond" evidence="21">
    <location>
        <begin position="192"/>
        <end position="209"/>
    </location>
</feature>
<feature type="binding site" evidence="20">
    <location>
        <position position="569"/>
    </location>
    <ligand>
        <name>Fe(3+)</name>
        <dbReference type="ChEBI" id="CHEBI:29034"/>
        <label>2</label>
    </ligand>
</feature>
<organism evidence="24 25">
    <name type="scientific">Gouania willdenowi</name>
    <name type="common">Blunt-snouted clingfish</name>
    <name type="synonym">Lepadogaster willdenowi</name>
    <dbReference type="NCBI Taxonomy" id="441366"/>
    <lineage>
        <taxon>Eukaryota</taxon>
        <taxon>Metazoa</taxon>
        <taxon>Chordata</taxon>
        <taxon>Craniata</taxon>
        <taxon>Vertebrata</taxon>
        <taxon>Euteleostomi</taxon>
        <taxon>Actinopterygii</taxon>
        <taxon>Neopterygii</taxon>
        <taxon>Teleostei</taxon>
        <taxon>Neoteleostei</taxon>
        <taxon>Acanthomorphata</taxon>
        <taxon>Ovalentaria</taxon>
        <taxon>Blenniimorphae</taxon>
        <taxon>Blenniiformes</taxon>
        <taxon>Gobiesocoidei</taxon>
        <taxon>Gobiesocidae</taxon>
        <taxon>Gobiesocinae</taxon>
        <taxon>Gouania</taxon>
    </lineage>
</organism>
<feature type="binding site" evidence="20">
    <location>
        <position position="230"/>
    </location>
    <ligand>
        <name>Fe(3+)</name>
        <dbReference type="ChEBI" id="CHEBI:29034"/>
        <label>1</label>
    </ligand>
</feature>
<dbReference type="AlphaFoldDB" id="A0A8C5HT72"/>
<dbReference type="Proteomes" id="UP000694680">
    <property type="component" value="Chromosome 4"/>
</dbReference>
<reference evidence="24" key="3">
    <citation type="submission" date="2025-09" db="UniProtKB">
        <authorList>
            <consortium name="Ensembl"/>
        </authorList>
    </citation>
    <scope>IDENTIFICATION</scope>
</reference>
<dbReference type="InterPro" id="IPR016357">
    <property type="entry name" value="Transferrin"/>
</dbReference>
<feature type="binding site" evidence="19">
    <location>
        <position position="496"/>
    </location>
    <ligand>
        <name>hydrogencarbonate</name>
        <dbReference type="ChEBI" id="CHEBI:17544"/>
        <label>1</label>
    </ligand>
</feature>
<evidence type="ECO:0000256" key="3">
    <source>
        <dbReference type="ARBA" id="ARBA00022448"/>
    </source>
</evidence>
<feature type="binding site" evidence="19">
    <location>
        <position position="498"/>
    </location>
    <ligand>
        <name>hydrogencarbonate</name>
        <dbReference type="ChEBI" id="CHEBI:17544"/>
        <label>1</label>
    </ligand>
</feature>
<sequence>MKWHILPVSNVITLKSDIHRLDYSTLSKGNNLSSLLAVFGQSSIRWCTISETEQTKCRAMSQAFSAVSIRPTLSCVHGVTVEQCVQKLQNKEADALSMFASEIYKFGKTSSFKMAASESKNDTFSYYAVAVVKKANSGININNLAGKKSCHTGKGRTAGWTMPLGFLIDQGHMSVMGCDVSKGVANFFNASCIPGANEDGSTPSLCALCKGDGSGGHKCEMSSNEQYYSYEGAFRCLAEDSGQVAFIKHTIVEENTDGRGPAWAHGLQSADFELLCRDGTRAKVSEWRKCHLVRIPFRGIVVSNDITPSVVFNLLKEGQQKSNFKMFSSVEYGGGTVIFSNSTTTLDAVESEDPKKWMNDYYNDAMTAMDCKAEDASTQLRWCVLSTGEQQKCVDMSVAFSQQGLIPKISCIFGDSVTDCMNRIKNKEADAITLDGGYIFTAGKDYGLVPAAGESYTDDQDGSKYYAVAVVKKSSSDIRNLDDLRGRGSCHTGYGRTAGWNIPVSTLIEKGLINPKQCQIPQAMGSFFKQSCVPGANQAGFPSNLCGLCVGDTLGENKCEKGKDLYDGYDGAFRCLAKGDGDVAFVKHTTVFQNTDGKTRTEPWATDLYSKDFQLLCIQGTKTEVSQYKFCNLARVPSHAVMVRPDTNIHIVYGLLDRAQSFFGSDTGTIFKMFDSQAYNGGDLIFKDSTVRLVGVADRKSYEEWLGKGYLEALINMECNSSNAGSDHIQHHGDHLFAITFVMALASPVAFLVFSSFALHSFLVGHFDMNECQNTVSCSLIRFLNH</sequence>
<dbReference type="GO" id="GO:0005886">
    <property type="term" value="C:plasma membrane"/>
    <property type="evidence" value="ECO:0007669"/>
    <property type="project" value="UniProtKB-SubCell"/>
</dbReference>
<feature type="disulfide bond" evidence="21">
    <location>
        <begin position="546"/>
        <end position="559"/>
    </location>
</feature>
<comment type="subcellular location">
    <subcellularLocation>
        <location evidence="1">Cell membrane</location>
        <topology evidence="1">Lipid-anchor</topology>
        <topology evidence="1">GPI-anchor</topology>
    </subcellularLocation>
</comment>
<evidence type="ECO:0000256" key="4">
    <source>
        <dbReference type="ARBA" id="ARBA00022475"/>
    </source>
</evidence>
<feature type="domain" description="Transferrin-like" evidence="23">
    <location>
        <begin position="380"/>
        <end position="719"/>
    </location>
</feature>
<evidence type="ECO:0000313" key="24">
    <source>
        <dbReference type="Ensembl" id="ENSGWIP00000050254.1"/>
    </source>
</evidence>
<dbReference type="Pfam" id="PF00405">
    <property type="entry name" value="Transferrin"/>
    <property type="match status" value="2"/>
</dbReference>
<reference evidence="24" key="2">
    <citation type="submission" date="2025-08" db="UniProtKB">
        <authorList>
            <consortium name="Ensembl"/>
        </authorList>
    </citation>
    <scope>IDENTIFICATION</scope>
</reference>
<feature type="disulfide bond" evidence="21">
    <location>
        <begin position="47"/>
        <end position="84"/>
    </location>
</feature>
<evidence type="ECO:0000256" key="16">
    <source>
        <dbReference type="ARBA" id="ARBA00023288"/>
    </source>
</evidence>
<dbReference type="PROSITE" id="PS00206">
    <property type="entry name" value="TRANSFERRIN_LIKE_2"/>
    <property type="match status" value="2"/>
</dbReference>
<keyword evidence="22" id="KW-1133">Transmembrane helix</keyword>
<name>A0A8C5HT72_GOUWI</name>
<evidence type="ECO:0000256" key="22">
    <source>
        <dbReference type="SAM" id="Phobius"/>
    </source>
</evidence>
<evidence type="ECO:0000256" key="11">
    <source>
        <dbReference type="ARBA" id="ARBA00023004"/>
    </source>
</evidence>
<dbReference type="PROSITE" id="PS00205">
    <property type="entry name" value="TRANSFERRIN_LIKE_1"/>
    <property type="match status" value="2"/>
</dbReference>
<dbReference type="GO" id="GO:0006826">
    <property type="term" value="P:iron ion transport"/>
    <property type="evidence" value="ECO:0007669"/>
    <property type="project" value="UniProtKB-KW"/>
</dbReference>
<feature type="disulfide bond" evidence="21">
    <location>
        <begin position="383"/>
        <end position="420"/>
    </location>
</feature>
<dbReference type="CDD" id="cd13529">
    <property type="entry name" value="PBP2_transferrin"/>
    <property type="match status" value="2"/>
</dbReference>
<keyword evidence="14 21" id="KW-1015">Disulfide bond</keyword>
<evidence type="ECO:0000256" key="5">
    <source>
        <dbReference type="ARBA" id="ARBA00022496"/>
    </source>
</evidence>
<keyword evidence="16" id="KW-0449">Lipoprotein</keyword>
<evidence type="ECO:0000256" key="2">
    <source>
        <dbReference type="ARBA" id="ARBA00011245"/>
    </source>
</evidence>
<dbReference type="InterPro" id="IPR018195">
    <property type="entry name" value="Transferrin_Fe_BS"/>
</dbReference>
<evidence type="ECO:0000256" key="18">
    <source>
        <dbReference type="ARBA" id="ARBA00072985"/>
    </source>
</evidence>
<evidence type="ECO:0000256" key="1">
    <source>
        <dbReference type="ARBA" id="ARBA00004609"/>
    </source>
</evidence>
<evidence type="ECO:0000256" key="19">
    <source>
        <dbReference type="PIRSR" id="PIRSR002549-2"/>
    </source>
</evidence>
<dbReference type="FunFam" id="3.40.190.10:FF:000108">
    <property type="entry name" value="melanotransferrin"/>
    <property type="match status" value="2"/>
</dbReference>
<feature type="binding site" evidence="19">
    <location>
        <position position="499"/>
    </location>
    <ligand>
        <name>hydrogencarbonate</name>
        <dbReference type="ChEBI" id="CHEBI:17544"/>
        <label>1</label>
    </ligand>
</feature>
<dbReference type="SMART" id="SM00094">
    <property type="entry name" value="TR_FER"/>
    <property type="match status" value="2"/>
</dbReference>
<keyword evidence="7 20" id="KW-0479">Metal-binding</keyword>
<keyword evidence="25" id="KW-1185">Reference proteome</keyword>
<keyword evidence="15" id="KW-0325">Glycoprotein</keyword>
<keyword evidence="5" id="KW-0410">Iron transport</keyword>
<feature type="disulfide bond" evidence="21">
    <location>
        <begin position="532"/>
        <end position="549"/>
    </location>
</feature>
<feature type="binding site" evidence="19">
    <location>
        <position position="492"/>
    </location>
    <ligand>
        <name>hydrogencarbonate</name>
        <dbReference type="ChEBI" id="CHEBI:17544"/>
        <label>1</label>
    </ligand>
</feature>
<dbReference type="PRINTS" id="PR00422">
    <property type="entry name" value="TRANSFERRIN"/>
</dbReference>
<dbReference type="GO" id="GO:0098552">
    <property type="term" value="C:side of membrane"/>
    <property type="evidence" value="ECO:0007669"/>
    <property type="project" value="UniProtKB-KW"/>
</dbReference>
<evidence type="ECO:0000256" key="21">
    <source>
        <dbReference type="PIRSR" id="PIRSR002549-4"/>
    </source>
</evidence>
<evidence type="ECO:0000256" key="7">
    <source>
        <dbReference type="ARBA" id="ARBA00022723"/>
    </source>
</evidence>
<evidence type="ECO:0000256" key="17">
    <source>
        <dbReference type="ARBA" id="ARBA00054140"/>
    </source>
</evidence>
<evidence type="ECO:0000256" key="9">
    <source>
        <dbReference type="ARBA" id="ARBA00022737"/>
    </source>
</evidence>
<dbReference type="InterPro" id="IPR001156">
    <property type="entry name" value="Transferrin-like_dom"/>
</dbReference>
<evidence type="ECO:0000313" key="25">
    <source>
        <dbReference type="Proteomes" id="UP000694680"/>
    </source>
</evidence>
<feature type="binding site" evidence="19">
    <location>
        <position position="159"/>
    </location>
    <ligand>
        <name>hydrogencarbonate</name>
        <dbReference type="ChEBI" id="CHEBI:17544"/>
        <label>1</label>
    </ligand>
</feature>
<feature type="disulfide bond" evidence="21">
    <location>
        <begin position="617"/>
        <end position="631"/>
    </location>
</feature>
<feature type="binding site" evidence="20">
    <location>
        <position position="435"/>
    </location>
    <ligand>
        <name>Fe(3+)</name>
        <dbReference type="ChEBI" id="CHEBI:29034"/>
        <label>1</label>
    </ligand>
</feature>
<evidence type="ECO:0000256" key="14">
    <source>
        <dbReference type="ARBA" id="ARBA00023157"/>
    </source>
</evidence>
<evidence type="ECO:0000256" key="8">
    <source>
        <dbReference type="ARBA" id="ARBA00022729"/>
    </source>
</evidence>
<feature type="binding site" evidence="19">
    <location>
        <position position="156"/>
    </location>
    <ligand>
        <name>hydrogencarbonate</name>
        <dbReference type="ChEBI" id="CHEBI:17544"/>
        <label>1</label>
    </ligand>
</feature>
<feature type="disulfide bond" evidence="21">
    <location>
        <begin position="518"/>
        <end position="719"/>
    </location>
</feature>
<keyword evidence="22" id="KW-0812">Transmembrane</keyword>
<evidence type="ECO:0000256" key="13">
    <source>
        <dbReference type="ARBA" id="ARBA00023136"/>
    </source>
</evidence>
<proteinExistence type="predicted"/>
<feature type="binding site" evidence="20">
    <location>
        <position position="639"/>
    </location>
    <ligand>
        <name>Fe(3+)</name>
        <dbReference type="ChEBI" id="CHEBI:29034"/>
        <label>1</label>
    </ligand>
</feature>
<keyword evidence="8" id="KW-0732">Signal</keyword>
<dbReference type="PANTHER" id="PTHR11485:SF21">
    <property type="entry name" value="MELANOTRANSFERRIN"/>
    <property type="match status" value="1"/>
</dbReference>
<feature type="domain" description="Transferrin-like" evidence="23">
    <location>
        <begin position="44"/>
        <end position="371"/>
    </location>
</feature>
<keyword evidence="9" id="KW-0677">Repeat</keyword>
<evidence type="ECO:0000259" key="23">
    <source>
        <dbReference type="PROSITE" id="PS51408"/>
    </source>
</evidence>
<feature type="disulfide bond" evidence="21">
    <location>
        <begin position="150"/>
        <end position="236"/>
    </location>
</feature>
<keyword evidence="4" id="KW-1003">Cell membrane</keyword>
<evidence type="ECO:0000256" key="12">
    <source>
        <dbReference type="ARBA" id="ARBA00023065"/>
    </source>
</evidence>
<dbReference type="GO" id="GO:0055037">
    <property type="term" value="C:recycling endosome"/>
    <property type="evidence" value="ECO:0007669"/>
    <property type="project" value="TreeGrafter"/>
</dbReference>
<dbReference type="PANTHER" id="PTHR11485">
    <property type="entry name" value="TRANSFERRIN"/>
    <property type="match status" value="1"/>
</dbReference>
<keyword evidence="13 22" id="KW-0472">Membrane</keyword>
<keyword evidence="11 20" id="KW-0408">Iron</keyword>
<evidence type="ECO:0000256" key="6">
    <source>
        <dbReference type="ARBA" id="ARBA00022622"/>
    </source>
</evidence>
<feature type="disulfide bond" evidence="21">
    <location>
        <begin position="276"/>
        <end position="290"/>
    </location>
</feature>
<dbReference type="GO" id="GO:0005769">
    <property type="term" value="C:early endosome"/>
    <property type="evidence" value="ECO:0007669"/>
    <property type="project" value="TreeGrafter"/>
</dbReference>
<dbReference type="SUPFAM" id="SSF53850">
    <property type="entry name" value="Periplasmic binding protein-like II"/>
    <property type="match status" value="2"/>
</dbReference>
<feature type="disulfide bond" evidence="21">
    <location>
        <begin position="490"/>
        <end position="575"/>
    </location>
</feature>
<feature type="binding site" evidence="20">
    <location>
        <position position="126"/>
    </location>
    <ligand>
        <name>Fe(3+)</name>
        <dbReference type="ChEBI" id="CHEBI:29034"/>
        <label>1</label>
    </ligand>
</feature>
<dbReference type="PIRSF" id="PIRSF002549">
    <property type="entry name" value="Transferrin"/>
    <property type="match status" value="1"/>
</dbReference>
<keyword evidence="6" id="KW-0336">GPI-anchor</keyword>
<dbReference type="GO" id="GO:0046872">
    <property type="term" value="F:metal ion binding"/>
    <property type="evidence" value="ECO:0007669"/>
    <property type="project" value="UniProtKB-KW"/>
</dbReference>
<evidence type="ECO:0000256" key="15">
    <source>
        <dbReference type="ARBA" id="ARBA00023180"/>
    </source>
</evidence>
<dbReference type="Ensembl" id="ENSGWIT00000054285.1">
    <property type="protein sequence ID" value="ENSGWIP00000050254.1"/>
    <property type="gene ID" value="ENSGWIG00000024445.1"/>
</dbReference>
<comment type="function">
    <text evidence="17">Involved in iron cellular uptake. Seems to be internalized and then recycled back to the cell membrane. Binds a single atom of iron per subunit. Could also bind zinc.</text>
</comment>
<dbReference type="PROSITE" id="PS51408">
    <property type="entry name" value="TRANSFERRIN_LIKE_4"/>
    <property type="match status" value="2"/>
</dbReference>
<feature type="disulfide bond" evidence="21">
    <location>
        <begin position="206"/>
        <end position="219"/>
    </location>
</feature>